<evidence type="ECO:0000313" key="2">
    <source>
        <dbReference type="Proteomes" id="UP000014411"/>
    </source>
</evidence>
<accession>S3HK50</accession>
<reference evidence="1 2" key="1">
    <citation type="journal article" date="2012" name="J. Bacteriol.">
        <title>Genome sequence of Rhizobium grahamii CCGE502, a broad-host-range symbiont with low nodulation competitiveness in Phaseolus vulgaris.</title>
        <authorList>
            <person name="Althabegoiti M.J."/>
            <person name="Lozano L."/>
            <person name="Torres-Tejerizo G."/>
            <person name="Ormeno-Orrillo E."/>
            <person name="Rogel M.A."/>
            <person name="Gonzalez V."/>
            <person name="Martinez-Romero E."/>
        </authorList>
    </citation>
    <scope>NUCLEOTIDE SEQUENCE [LARGE SCALE GENOMIC DNA]</scope>
    <source>
        <strain evidence="1 2">CCGE 502</strain>
    </source>
</reference>
<dbReference type="HOGENOM" id="CLU_2194818_0_0_5"/>
<dbReference type="RefSeq" id="WP_016553724.1">
    <property type="nucleotide sequence ID" value="NZ_AEYE02000011.1"/>
</dbReference>
<dbReference type="InterPro" id="IPR036390">
    <property type="entry name" value="WH_DNA-bd_sf"/>
</dbReference>
<comment type="caution">
    <text evidence="1">The sequence shown here is derived from an EMBL/GenBank/DDBJ whole genome shotgun (WGS) entry which is preliminary data.</text>
</comment>
<dbReference type="STRING" id="990285.RGCCGE502_08410"/>
<keyword evidence="2" id="KW-1185">Reference proteome</keyword>
<sequence length="108" mass="12168">MKETKRETVFVKSKARSTWVGRIRRDARVSHSAFRFSYVLAEAADETGTLYEPLTELAGRIGVHPPTLVNSLERLSGLGYISLERGGYGLPWRIAIRPPLPEKRDRSA</sequence>
<gene>
    <name evidence="1" type="ORF">RGCCGE502_08410</name>
</gene>
<dbReference type="EMBL" id="AEYE02000011">
    <property type="protein sequence ID" value="EPE98435.1"/>
    <property type="molecule type" value="Genomic_DNA"/>
</dbReference>
<name>S3HK50_9HYPH</name>
<dbReference type="Proteomes" id="UP000014411">
    <property type="component" value="Unassembled WGS sequence"/>
</dbReference>
<dbReference type="AlphaFoldDB" id="S3HK50"/>
<proteinExistence type="predicted"/>
<dbReference type="SUPFAM" id="SSF46785">
    <property type="entry name" value="Winged helix' DNA-binding domain"/>
    <property type="match status" value="1"/>
</dbReference>
<dbReference type="Gene3D" id="1.10.10.10">
    <property type="entry name" value="Winged helix-like DNA-binding domain superfamily/Winged helix DNA-binding domain"/>
    <property type="match status" value="1"/>
</dbReference>
<dbReference type="InterPro" id="IPR036388">
    <property type="entry name" value="WH-like_DNA-bd_sf"/>
</dbReference>
<evidence type="ECO:0000313" key="1">
    <source>
        <dbReference type="EMBL" id="EPE98435.1"/>
    </source>
</evidence>
<organism evidence="1 2">
    <name type="scientific">Rhizobium grahamii CCGE 502</name>
    <dbReference type="NCBI Taxonomy" id="990285"/>
    <lineage>
        <taxon>Bacteria</taxon>
        <taxon>Pseudomonadati</taxon>
        <taxon>Pseudomonadota</taxon>
        <taxon>Alphaproteobacteria</taxon>
        <taxon>Hyphomicrobiales</taxon>
        <taxon>Rhizobiaceae</taxon>
        <taxon>Rhizobium/Agrobacterium group</taxon>
        <taxon>Rhizobium</taxon>
    </lineage>
</organism>
<protein>
    <recommendedName>
        <fullName evidence="3">HTH iclR-type domain-containing protein</fullName>
    </recommendedName>
</protein>
<evidence type="ECO:0008006" key="3">
    <source>
        <dbReference type="Google" id="ProtNLM"/>
    </source>
</evidence>